<dbReference type="PROSITE" id="PS50005">
    <property type="entry name" value="TPR"/>
    <property type="match status" value="1"/>
</dbReference>
<dbReference type="Pfam" id="PF13181">
    <property type="entry name" value="TPR_8"/>
    <property type="match status" value="2"/>
</dbReference>
<dbReference type="RefSeq" id="WP_083624697.1">
    <property type="nucleotide sequence ID" value="NZ_LR735029.1"/>
</dbReference>
<dbReference type="CDD" id="cd00200">
    <property type="entry name" value="WD40"/>
    <property type="match status" value="2"/>
</dbReference>
<dbReference type="Gene3D" id="2.130.10.10">
    <property type="entry name" value="YVTN repeat-like/Quinoprotein amine dehydrogenase"/>
    <property type="match status" value="3"/>
</dbReference>
<organism evidence="7 8">
    <name type="scientific">Planktothrix paucivesiculata PCC 9631</name>
    <dbReference type="NCBI Taxonomy" id="671071"/>
    <lineage>
        <taxon>Bacteria</taxon>
        <taxon>Bacillati</taxon>
        <taxon>Cyanobacteriota</taxon>
        <taxon>Cyanophyceae</taxon>
        <taxon>Oscillatoriophycideae</taxon>
        <taxon>Oscillatoriales</taxon>
        <taxon>Microcoleaceae</taxon>
        <taxon>Planktothrix</taxon>
    </lineage>
</organism>
<feature type="repeat" description="WD" evidence="3">
    <location>
        <begin position="610"/>
        <end position="642"/>
    </location>
</feature>
<feature type="repeat" description="WD" evidence="3">
    <location>
        <begin position="860"/>
        <end position="892"/>
    </location>
</feature>
<evidence type="ECO:0000313" key="8">
    <source>
        <dbReference type="Proteomes" id="UP000182190"/>
    </source>
</evidence>
<keyword evidence="2" id="KW-0677">Repeat</keyword>
<feature type="repeat" description="WD" evidence="3">
    <location>
        <begin position="651"/>
        <end position="683"/>
    </location>
</feature>
<evidence type="ECO:0000256" key="6">
    <source>
        <dbReference type="SAM" id="Phobius"/>
    </source>
</evidence>
<evidence type="ECO:0000256" key="4">
    <source>
        <dbReference type="PROSITE-ProRule" id="PRU00339"/>
    </source>
</evidence>
<dbReference type="Pfam" id="PF14516">
    <property type="entry name" value="AAA_35"/>
    <property type="match status" value="1"/>
</dbReference>
<keyword evidence="6" id="KW-0812">Transmembrane</keyword>
<keyword evidence="4" id="KW-0802">TPR repeat</keyword>
<feature type="repeat" description="WD" evidence="3">
    <location>
        <begin position="1021"/>
        <end position="1054"/>
    </location>
</feature>
<feature type="repeat" description="WD" evidence="3">
    <location>
        <begin position="778"/>
        <end position="810"/>
    </location>
</feature>
<dbReference type="SMART" id="SM00028">
    <property type="entry name" value="TPR"/>
    <property type="match status" value="3"/>
</dbReference>
<feature type="repeat" description="WD" evidence="3">
    <location>
        <begin position="901"/>
        <end position="933"/>
    </location>
</feature>
<evidence type="ECO:0000313" key="7">
    <source>
        <dbReference type="EMBL" id="VXD15041.1"/>
    </source>
</evidence>
<dbReference type="InterPro" id="IPR011990">
    <property type="entry name" value="TPR-like_helical_dom_sf"/>
</dbReference>
<dbReference type="InterPro" id="IPR020472">
    <property type="entry name" value="WD40_PAC1"/>
</dbReference>
<evidence type="ECO:0000256" key="5">
    <source>
        <dbReference type="SAM" id="Coils"/>
    </source>
</evidence>
<keyword evidence="5" id="KW-0175">Coiled coil</keyword>
<dbReference type="PROSITE" id="PS00678">
    <property type="entry name" value="WD_REPEATS_1"/>
    <property type="match status" value="1"/>
</dbReference>
<dbReference type="PROSITE" id="PS50294">
    <property type="entry name" value="WD_REPEATS_REGION"/>
    <property type="match status" value="11"/>
</dbReference>
<dbReference type="SUPFAM" id="SSF52540">
    <property type="entry name" value="P-loop containing nucleoside triphosphate hydrolases"/>
    <property type="match status" value="1"/>
</dbReference>
<dbReference type="InterPro" id="IPR001680">
    <property type="entry name" value="WD40_rpt"/>
</dbReference>
<dbReference type="PROSITE" id="PS50082">
    <property type="entry name" value="WD_REPEATS_2"/>
    <property type="match status" value="12"/>
</dbReference>
<dbReference type="InterPro" id="IPR036322">
    <property type="entry name" value="WD40_repeat_dom_sf"/>
</dbReference>
<feature type="repeat" description="WD" evidence="3">
    <location>
        <begin position="692"/>
        <end position="724"/>
    </location>
</feature>
<dbReference type="EMBL" id="CZCS02000014">
    <property type="protein sequence ID" value="VXD15041.1"/>
    <property type="molecule type" value="Genomic_DNA"/>
</dbReference>
<feature type="coiled-coil region" evidence="5">
    <location>
        <begin position="417"/>
        <end position="470"/>
    </location>
</feature>
<dbReference type="InterPro" id="IPR015943">
    <property type="entry name" value="WD40/YVTN_repeat-like_dom_sf"/>
</dbReference>
<dbReference type="Proteomes" id="UP000182190">
    <property type="component" value="Unassembled WGS sequence"/>
</dbReference>
<evidence type="ECO:0000256" key="3">
    <source>
        <dbReference type="PROSITE-ProRule" id="PRU00221"/>
    </source>
</evidence>
<reference evidence="7" key="1">
    <citation type="submission" date="2019-10" db="EMBL/GenBank/DDBJ databases">
        <authorList>
            <consortium name="Genoscope - CEA"/>
            <person name="William W."/>
        </authorList>
    </citation>
    <scope>NUCLEOTIDE SEQUENCE [LARGE SCALE GENOMIC DNA]</scope>
    <source>
        <strain evidence="7">BBR_PRJEB10994</strain>
    </source>
</reference>
<feature type="repeat" description="WD" evidence="3">
    <location>
        <begin position="733"/>
        <end position="769"/>
    </location>
</feature>
<dbReference type="Gene3D" id="3.40.50.300">
    <property type="entry name" value="P-loop containing nucleotide triphosphate hydrolases"/>
    <property type="match status" value="1"/>
</dbReference>
<dbReference type="InterPro" id="IPR019734">
    <property type="entry name" value="TPR_rpt"/>
</dbReference>
<feature type="repeat" description="TPR" evidence="4">
    <location>
        <begin position="1142"/>
        <end position="1175"/>
    </location>
</feature>
<dbReference type="PANTHER" id="PTHR44129">
    <property type="entry name" value="WD REPEAT-CONTAINING PROTEIN POP1"/>
    <property type="match status" value="1"/>
</dbReference>
<dbReference type="InterPro" id="IPR027417">
    <property type="entry name" value="P-loop_NTPase"/>
</dbReference>
<dbReference type="PRINTS" id="PR00320">
    <property type="entry name" value="GPROTEINBRPT"/>
</dbReference>
<keyword evidence="8" id="KW-1185">Reference proteome</keyword>
<dbReference type="Pfam" id="PF00400">
    <property type="entry name" value="WD40"/>
    <property type="match status" value="12"/>
</dbReference>
<protein>
    <submittedName>
        <fullName evidence="7">WD-40 repeat protein</fullName>
    </submittedName>
</protein>
<sequence length="1314" mass="145213">MSYSIYQVGGSLPVDAPTYIKRQADEDLYQALKAGEFCYVLNSRQMGKSSLRVRTMQRLQDAGVLCVSIDLTAIGTADITPEEWYAGIIDSIVSSLDLYDDFDLDEWWTQNQNLSNVRRWYKFIDNILLPSTPQNIVIFIDEIDSVLSLKFSVDDFFALIRSCYNQRVDEPEYNRLTFALLGVATPSDLIKDKTRTPFNIGCAIPLQGFQLLETLPLASGLAIKSQNPEKVIAEILNWTGGQPFLTQKVCNLVLNKITNIAEENEHQAIDNLVKDYIIKDWESQDEPEHLRTIRDRLLVKEKRASRLLGIYQQILHQGELETNGSQEQTELQLSGLIVKRGAKLKVSNLIYQEVFNLDWLTQELTKLRPYSEAFIAWKKSAYQDESRLLRGQALIDALVWEQDKNLSTEDYRFLEASQKLEQKATQLELEAEKQANEILAEAKKNADLSLVEANQELTQIKKQTEKLIRRGRRFTIITAIIAGIIILSSLIFVKNKLTILDLANVRLTNASAKEKFLAGQHLESLIESLKATQQLKQLNQSIWNKDKTKAQVFSTLQQAIYTIKNYQILSDPSGSVSAVSFSPDGEIIASASGDNTVKLWKRDGTLITTLSGHSDWVSAVSFSPDGEIIASVGGDKTVKLWKQDGTLITTLSGHSDGVLAVSFSPDGEIIASASADKTVKLWKRDGTLLNTLSGHRDVVYEVSFSPDGEIIASASGDKTVKLWKRDGTLLNTLSGHSDGVSGVNFGLHISLDGQTIASASGDNTIKLWKRDGTLITTLSGHSEGVYAVSFSPDGEIIASASGDNTIKLWKRDGTLITTLSGHSDGVSAVSFSPDGQTIASASADKTVKLWKRDGTLINTLRGHSAWVLGVSFSPDGEFIASASHDKTVKLWKRDGTLINTLSGHSDGVYEVSFSPDGQTIASVGSDKTVKLWKRDGTLINTLSGWVSAVSFSPDGEIIASASADNTVKLRKLDGTLIKTLLDHSDRVYDVSFSPDGEIIASASADNTVKLWKRDGTLIKTLLGHSDGVSAVSFSPDGNILASAGGDNKIILWDLTIDIDELAALGCHWLKDYFITHPEVKQELSICQDQAVLKATPLLLFKQAQEAARIGNVHQSLALFEEAKKLDSSLQFNRQKGVYQPAALYWVNQAKIYVAEGDSKFSKFLFNKALKINPNLKINIEAQITLAEAIDHLNKKNIKAAIKYYNQAIYLDKTLDISVKQWDSLCWNGSLNGSAKDVLYACENAVKLSPNNGNIRDGRGLARALTGDFKGAIEDFKYFVEWTNDDEMKAQRQGWIKELKAGKNPFTPEVLEKLK</sequence>
<feature type="repeat" description="WD" evidence="3">
    <location>
        <begin position="569"/>
        <end position="601"/>
    </location>
</feature>
<feature type="repeat" description="WD" evidence="3">
    <location>
        <begin position="819"/>
        <end position="851"/>
    </location>
</feature>
<feature type="transmembrane region" description="Helical" evidence="6">
    <location>
        <begin position="474"/>
        <end position="493"/>
    </location>
</feature>
<dbReference type="InterPro" id="IPR019775">
    <property type="entry name" value="WD40_repeat_CS"/>
</dbReference>
<feature type="repeat" description="WD" evidence="3">
    <location>
        <begin position="939"/>
        <end position="969"/>
    </location>
</feature>
<gene>
    <name evidence="7" type="ORF">PL9631_1100083</name>
</gene>
<comment type="caution">
    <text evidence="7">The sequence shown here is derived from an EMBL/GenBank/DDBJ whole genome shotgun (WGS) entry which is preliminary data.</text>
</comment>
<dbReference type="OrthoDB" id="434800at2"/>
<evidence type="ECO:0000256" key="2">
    <source>
        <dbReference type="ARBA" id="ARBA00022737"/>
    </source>
</evidence>
<accession>A0A7Z9BLC4</accession>
<dbReference type="Gene3D" id="1.25.40.10">
    <property type="entry name" value="Tetratricopeptide repeat domain"/>
    <property type="match status" value="1"/>
</dbReference>
<feature type="repeat" description="WD" evidence="3">
    <location>
        <begin position="980"/>
        <end position="1012"/>
    </location>
</feature>
<dbReference type="SMART" id="SM00320">
    <property type="entry name" value="WD40"/>
    <property type="match status" value="12"/>
</dbReference>
<proteinExistence type="predicted"/>
<evidence type="ECO:0000256" key="1">
    <source>
        <dbReference type="ARBA" id="ARBA00022574"/>
    </source>
</evidence>
<dbReference type="SUPFAM" id="SSF48452">
    <property type="entry name" value="TPR-like"/>
    <property type="match status" value="1"/>
</dbReference>
<keyword evidence="6" id="KW-1133">Transmembrane helix</keyword>
<keyword evidence="1 3" id="KW-0853">WD repeat</keyword>
<name>A0A7Z9BLC4_9CYAN</name>
<dbReference type="SUPFAM" id="SSF50978">
    <property type="entry name" value="WD40 repeat-like"/>
    <property type="match status" value="2"/>
</dbReference>
<keyword evidence="6" id="KW-0472">Membrane</keyword>
<dbReference type="InterPro" id="IPR050349">
    <property type="entry name" value="WD_LIS1/nudF_dynein_reg"/>
</dbReference>